<protein>
    <submittedName>
        <fullName evidence="2">Uncharacterized protein</fullName>
    </submittedName>
</protein>
<feature type="compositionally biased region" description="Polar residues" evidence="1">
    <location>
        <begin position="59"/>
        <end position="69"/>
    </location>
</feature>
<feature type="region of interest" description="Disordered" evidence="1">
    <location>
        <begin position="29"/>
        <end position="69"/>
    </location>
</feature>
<dbReference type="Proteomes" id="UP001066276">
    <property type="component" value="Chromosome 12"/>
</dbReference>
<evidence type="ECO:0000313" key="2">
    <source>
        <dbReference type="EMBL" id="KAJ1083957.1"/>
    </source>
</evidence>
<evidence type="ECO:0000256" key="1">
    <source>
        <dbReference type="SAM" id="MobiDB-lite"/>
    </source>
</evidence>
<keyword evidence="3" id="KW-1185">Reference proteome</keyword>
<comment type="caution">
    <text evidence="2">The sequence shown here is derived from an EMBL/GenBank/DDBJ whole genome shotgun (WGS) entry which is preliminary data.</text>
</comment>
<sequence>MRAGACASIDIHARMHHRRCRQFIIGRCRHTRQDVSRSEMSPRQPSPPEPRAAGAQRALTVQQMQPSAD</sequence>
<reference evidence="2" key="1">
    <citation type="journal article" date="2022" name="bioRxiv">
        <title>Sequencing and chromosome-scale assembly of the giantPleurodeles waltlgenome.</title>
        <authorList>
            <person name="Brown T."/>
            <person name="Elewa A."/>
            <person name="Iarovenko S."/>
            <person name="Subramanian E."/>
            <person name="Araus A.J."/>
            <person name="Petzold A."/>
            <person name="Susuki M."/>
            <person name="Suzuki K.-i.T."/>
            <person name="Hayashi T."/>
            <person name="Toyoda A."/>
            <person name="Oliveira C."/>
            <person name="Osipova E."/>
            <person name="Leigh N.D."/>
            <person name="Simon A."/>
            <person name="Yun M.H."/>
        </authorList>
    </citation>
    <scope>NUCLEOTIDE SEQUENCE</scope>
    <source>
        <strain evidence="2">20211129_DDA</strain>
        <tissue evidence="2">Liver</tissue>
    </source>
</reference>
<name>A0AAV7L0E7_PLEWA</name>
<evidence type="ECO:0000313" key="3">
    <source>
        <dbReference type="Proteomes" id="UP001066276"/>
    </source>
</evidence>
<dbReference type="EMBL" id="JANPWB010000016">
    <property type="protein sequence ID" value="KAJ1083957.1"/>
    <property type="molecule type" value="Genomic_DNA"/>
</dbReference>
<accession>A0AAV7L0E7</accession>
<gene>
    <name evidence="2" type="ORF">NDU88_004112</name>
</gene>
<proteinExistence type="predicted"/>
<organism evidence="2 3">
    <name type="scientific">Pleurodeles waltl</name>
    <name type="common">Iberian ribbed newt</name>
    <dbReference type="NCBI Taxonomy" id="8319"/>
    <lineage>
        <taxon>Eukaryota</taxon>
        <taxon>Metazoa</taxon>
        <taxon>Chordata</taxon>
        <taxon>Craniata</taxon>
        <taxon>Vertebrata</taxon>
        <taxon>Euteleostomi</taxon>
        <taxon>Amphibia</taxon>
        <taxon>Batrachia</taxon>
        <taxon>Caudata</taxon>
        <taxon>Salamandroidea</taxon>
        <taxon>Salamandridae</taxon>
        <taxon>Pleurodelinae</taxon>
        <taxon>Pleurodeles</taxon>
    </lineage>
</organism>
<dbReference type="AlphaFoldDB" id="A0AAV7L0E7"/>